<dbReference type="InterPro" id="IPR051209">
    <property type="entry name" value="FAD-bind_Monooxygenase_sf"/>
</dbReference>
<dbReference type="PANTHER" id="PTHR42877">
    <property type="entry name" value="L-ORNITHINE N(5)-MONOOXYGENASE-RELATED"/>
    <property type="match status" value="1"/>
</dbReference>
<keyword evidence="4" id="KW-0560">Oxidoreductase</keyword>
<organism evidence="5 6">
    <name type="scientific">Pseudarthrobacter siccitolerans</name>
    <dbReference type="NCBI Taxonomy" id="861266"/>
    <lineage>
        <taxon>Bacteria</taxon>
        <taxon>Bacillati</taxon>
        <taxon>Actinomycetota</taxon>
        <taxon>Actinomycetes</taxon>
        <taxon>Micrococcales</taxon>
        <taxon>Micrococcaceae</taxon>
        <taxon>Pseudarthrobacter</taxon>
    </lineage>
</organism>
<dbReference type="SUPFAM" id="SSF51905">
    <property type="entry name" value="FAD/NAD(P)-binding domain"/>
    <property type="match status" value="3"/>
</dbReference>
<dbReference type="Pfam" id="PF00743">
    <property type="entry name" value="FMO-like"/>
    <property type="match status" value="1"/>
</dbReference>
<dbReference type="OrthoDB" id="5168853at2"/>
<dbReference type="Proteomes" id="UP000035722">
    <property type="component" value="Unassembled WGS sequence"/>
</dbReference>
<accession>A0A024H852</accession>
<evidence type="ECO:0000256" key="2">
    <source>
        <dbReference type="ARBA" id="ARBA00022630"/>
    </source>
</evidence>
<dbReference type="PRINTS" id="PR00411">
    <property type="entry name" value="PNDRDTASEI"/>
</dbReference>
<dbReference type="Gene3D" id="3.50.50.60">
    <property type="entry name" value="FAD/NAD(P)-binding domain"/>
    <property type="match status" value="3"/>
</dbReference>
<sequence>MTKPCAPQTFRAEAVDAVAVRAKDATPEPVDTVIIGAGFAGLGAAIQLARSGELSFVVVERAADVGGTWRDNVYPGVACDIPSQLYSFSFRPRTDWSRFYPPGAEILDYLREAAREEGILPHLRFSSEVLALDWDQTTMTWTVGTTRDTYRCRWVIVATGRLSEKRVPDVPGLDAFAGPVFHSSEWPRDLDLAGKRVGLAGSGASAVQILPRVASVADEVVLFQRSAAYVVPRNDRAYTEEEQVSWQDEPDSLATLRTQMFWDAEAGFPARLGAAGPLTALRDRARRHLEAQIPDPALRRALTPDYEAGCKRVLLSDDYYPALMSKSVRLEGSALTAVEGSRAAAASGAAYELDALILATGFHSTRPPIAHRIRGRDGRTLDAAWSHGMVAYNSTTVAGFPNLFVIDGPNASLGHNSAVHMIESQIAYVLKAMWYLRSRGVPAFDVRPERQATYVTEIDRMAENTVWLTGGCRSWYVDERSRRLTLLWPDTASAFRERLAQFDPTDYNIGMVSHD</sequence>
<protein>
    <submittedName>
        <fullName evidence="5">FAD dependent oxidoreductase family protein</fullName>
    </submittedName>
</protein>
<dbReference type="InterPro" id="IPR036188">
    <property type="entry name" value="FAD/NAD-bd_sf"/>
</dbReference>
<dbReference type="PANTHER" id="PTHR42877:SF4">
    <property type="entry name" value="FAD_NAD(P)-BINDING DOMAIN-CONTAINING PROTEIN-RELATED"/>
    <property type="match status" value="1"/>
</dbReference>
<reference evidence="6" key="1">
    <citation type="journal article" date="2014" name="Genome Announc.">
        <title>Genome Sequence of Arthrobacter siccitolerans 4J27, a Xeroprotectant-Producing Desiccation-Tolerant Microorganism.</title>
        <authorList>
            <person name="Manzanera M."/>
            <person name="Santa-Cruz-Calvo L."/>
            <person name="Vilchez J.I."/>
            <person name="Garcia-Fontana C."/>
            <person name="Silva-Castro G.A."/>
            <person name="Calvo C."/>
            <person name="Gonzalez-Lopez J."/>
        </authorList>
    </citation>
    <scope>NUCLEOTIDE SEQUENCE [LARGE SCALE GENOMIC DNA]</scope>
    <source>
        <strain evidence="6">4J27</strain>
    </source>
</reference>
<evidence type="ECO:0000313" key="5">
    <source>
        <dbReference type="EMBL" id="CCQ48173.1"/>
    </source>
</evidence>
<comment type="caution">
    <text evidence="5">The sequence shown here is derived from an EMBL/GenBank/DDBJ whole genome shotgun (WGS) entry which is preliminary data.</text>
</comment>
<dbReference type="GO" id="GO:0050661">
    <property type="term" value="F:NADP binding"/>
    <property type="evidence" value="ECO:0007669"/>
    <property type="project" value="InterPro"/>
</dbReference>
<name>A0A024H852_9MICC</name>
<gene>
    <name evidence="5" type="primary">adhF1</name>
    <name evidence="5" type="ORF">ARTSIC4J27_4173</name>
</gene>
<dbReference type="AlphaFoldDB" id="A0A024H852"/>
<evidence type="ECO:0000256" key="4">
    <source>
        <dbReference type="ARBA" id="ARBA00023002"/>
    </source>
</evidence>
<dbReference type="InterPro" id="IPR020946">
    <property type="entry name" value="Flavin_mOase-like"/>
</dbReference>
<evidence type="ECO:0000256" key="1">
    <source>
        <dbReference type="ARBA" id="ARBA00010139"/>
    </source>
</evidence>
<dbReference type="STRING" id="861266.ARTSIC4J27_4173"/>
<proteinExistence type="inferred from homology"/>
<evidence type="ECO:0000313" key="6">
    <source>
        <dbReference type="Proteomes" id="UP000035722"/>
    </source>
</evidence>
<keyword evidence="6" id="KW-1185">Reference proteome</keyword>
<dbReference type="RefSeq" id="WP_083435562.1">
    <property type="nucleotide sequence ID" value="NZ_CAQI01000056.1"/>
</dbReference>
<comment type="similarity">
    <text evidence="1">Belongs to the FAD-binding monooxygenase family.</text>
</comment>
<dbReference type="GO" id="GO:0050660">
    <property type="term" value="F:flavin adenine dinucleotide binding"/>
    <property type="evidence" value="ECO:0007669"/>
    <property type="project" value="InterPro"/>
</dbReference>
<keyword evidence="2" id="KW-0285">Flavoprotein</keyword>
<dbReference type="GO" id="GO:0004499">
    <property type="term" value="F:N,N-dimethylaniline monooxygenase activity"/>
    <property type="evidence" value="ECO:0007669"/>
    <property type="project" value="InterPro"/>
</dbReference>
<dbReference type="EMBL" id="CAQI01000056">
    <property type="protein sequence ID" value="CCQ48173.1"/>
    <property type="molecule type" value="Genomic_DNA"/>
</dbReference>
<keyword evidence="3" id="KW-0274">FAD</keyword>
<evidence type="ECO:0000256" key="3">
    <source>
        <dbReference type="ARBA" id="ARBA00022827"/>
    </source>
</evidence>